<dbReference type="PANTHER" id="PTHR43304:SF1">
    <property type="entry name" value="PAC DOMAIN-CONTAINING PROTEIN"/>
    <property type="match status" value="1"/>
</dbReference>
<dbReference type="NCBIfam" id="TIGR00229">
    <property type="entry name" value="sensory_box"/>
    <property type="match status" value="1"/>
</dbReference>
<dbReference type="InterPro" id="IPR035965">
    <property type="entry name" value="PAS-like_dom_sf"/>
</dbReference>
<dbReference type="PANTHER" id="PTHR43304">
    <property type="entry name" value="PHYTOCHROME-LIKE PROTEIN CPH1"/>
    <property type="match status" value="1"/>
</dbReference>
<dbReference type="Gene3D" id="3.30.565.10">
    <property type="entry name" value="Histidine kinase-like ATPase, C-terminal domain"/>
    <property type="match status" value="1"/>
</dbReference>
<dbReference type="CDD" id="cd00082">
    <property type="entry name" value="HisKA"/>
    <property type="match status" value="1"/>
</dbReference>
<dbReference type="InterPro" id="IPR013767">
    <property type="entry name" value="PAS_fold"/>
</dbReference>
<sequence length="386" mass="42826">MIQSPPIRSARDLLSMIDALATAVIMVDESGRIVLANTAAESMFRYTRTEMLALSVDDLVPERFRSGHAGLRAGYQEAPDTRPMGAGRDLAARRKDGSEFPVEIGLNPIRNEDGFFVVAAVLDIEERKKTEEHLRRMNEALERSNLDLQQFAYIASHDLQSPLRGIAGYAQILQMQYASVLDDQANEHITKIIDTAKWMQTLILDLLAFSRVDSRARPFEPVDCDQVLQDVVGILAPSIEDAKAEVVWSELPTIDGDRSQLVELFQNLVGNAIKYHGEAAPVVRIHARRDSAGWLFGVSDNGIGIAPEHTKRIFDIFSRLHTQRAIPGTGIGLAVCRRVAHRHGGRIWVESELGNGSTFYFDVPDRMDDERGANHGSEPAHEPAEA</sequence>
<comment type="caution">
    <text evidence="10">The sequence shown here is derived from an EMBL/GenBank/DDBJ whole genome shotgun (WGS) entry which is preliminary data.</text>
</comment>
<dbReference type="InterPro" id="IPR000700">
    <property type="entry name" value="PAS-assoc_C"/>
</dbReference>
<dbReference type="SUPFAM" id="SSF47384">
    <property type="entry name" value="Homodimeric domain of signal transducing histidine kinase"/>
    <property type="match status" value="1"/>
</dbReference>
<evidence type="ECO:0000313" key="11">
    <source>
        <dbReference type="Proteomes" id="UP000739538"/>
    </source>
</evidence>
<dbReference type="InterPro" id="IPR052162">
    <property type="entry name" value="Sensor_kinase/Photoreceptor"/>
</dbReference>
<keyword evidence="4" id="KW-0808">Transferase</keyword>
<dbReference type="PROSITE" id="PS50113">
    <property type="entry name" value="PAC"/>
    <property type="match status" value="1"/>
</dbReference>
<name>A0A956SF23_UNCEI</name>
<dbReference type="Gene3D" id="3.30.450.20">
    <property type="entry name" value="PAS domain"/>
    <property type="match status" value="1"/>
</dbReference>
<dbReference type="CDD" id="cd00130">
    <property type="entry name" value="PAS"/>
    <property type="match status" value="1"/>
</dbReference>
<dbReference type="Pfam" id="PF00512">
    <property type="entry name" value="HisKA"/>
    <property type="match status" value="1"/>
</dbReference>
<dbReference type="Pfam" id="PF00989">
    <property type="entry name" value="PAS"/>
    <property type="match status" value="1"/>
</dbReference>
<organism evidence="10 11">
    <name type="scientific">Eiseniibacteriota bacterium</name>
    <dbReference type="NCBI Taxonomy" id="2212470"/>
    <lineage>
        <taxon>Bacteria</taxon>
        <taxon>Candidatus Eiseniibacteriota</taxon>
    </lineage>
</organism>
<dbReference type="Proteomes" id="UP000739538">
    <property type="component" value="Unassembled WGS sequence"/>
</dbReference>
<dbReference type="SMART" id="SM00387">
    <property type="entry name" value="HATPase_c"/>
    <property type="match status" value="1"/>
</dbReference>
<dbReference type="InterPro" id="IPR003594">
    <property type="entry name" value="HATPase_dom"/>
</dbReference>
<dbReference type="SMART" id="SM00091">
    <property type="entry name" value="PAS"/>
    <property type="match status" value="1"/>
</dbReference>
<reference evidence="10" key="1">
    <citation type="submission" date="2020-04" db="EMBL/GenBank/DDBJ databases">
        <authorList>
            <person name="Zhang T."/>
        </authorList>
    </citation>
    <scope>NUCLEOTIDE SEQUENCE</scope>
    <source>
        <strain evidence="10">HKST-UBA02</strain>
    </source>
</reference>
<evidence type="ECO:0000259" key="8">
    <source>
        <dbReference type="PROSITE" id="PS50112"/>
    </source>
</evidence>
<dbReference type="SMART" id="SM00388">
    <property type="entry name" value="HisKA"/>
    <property type="match status" value="1"/>
</dbReference>
<gene>
    <name evidence="10" type="ORF">KDA27_19870</name>
</gene>
<dbReference type="GO" id="GO:0000155">
    <property type="term" value="F:phosphorelay sensor kinase activity"/>
    <property type="evidence" value="ECO:0007669"/>
    <property type="project" value="InterPro"/>
</dbReference>
<dbReference type="EMBL" id="JAGQHS010000140">
    <property type="protein sequence ID" value="MCA9758061.1"/>
    <property type="molecule type" value="Genomic_DNA"/>
</dbReference>
<dbReference type="Gene3D" id="1.10.287.130">
    <property type="match status" value="1"/>
</dbReference>
<evidence type="ECO:0000256" key="6">
    <source>
        <dbReference type="SAM" id="MobiDB-lite"/>
    </source>
</evidence>
<dbReference type="PROSITE" id="PS50112">
    <property type="entry name" value="PAS"/>
    <property type="match status" value="1"/>
</dbReference>
<evidence type="ECO:0000256" key="5">
    <source>
        <dbReference type="ARBA" id="ARBA00022777"/>
    </source>
</evidence>
<dbReference type="InterPro" id="IPR000014">
    <property type="entry name" value="PAS"/>
</dbReference>
<reference evidence="10" key="2">
    <citation type="journal article" date="2021" name="Microbiome">
        <title>Successional dynamics and alternative stable states in a saline activated sludge microbial community over 9 years.</title>
        <authorList>
            <person name="Wang Y."/>
            <person name="Ye J."/>
            <person name="Ju F."/>
            <person name="Liu L."/>
            <person name="Boyd J.A."/>
            <person name="Deng Y."/>
            <person name="Parks D.H."/>
            <person name="Jiang X."/>
            <person name="Yin X."/>
            <person name="Woodcroft B.J."/>
            <person name="Tyson G.W."/>
            <person name="Hugenholtz P."/>
            <person name="Polz M.F."/>
            <person name="Zhang T."/>
        </authorList>
    </citation>
    <scope>NUCLEOTIDE SEQUENCE</scope>
    <source>
        <strain evidence="10">HKST-UBA02</strain>
    </source>
</reference>
<dbReference type="PRINTS" id="PR00344">
    <property type="entry name" value="BCTRLSENSOR"/>
</dbReference>
<dbReference type="FunFam" id="3.30.565.10:FF:000006">
    <property type="entry name" value="Sensor histidine kinase WalK"/>
    <property type="match status" value="1"/>
</dbReference>
<proteinExistence type="predicted"/>
<evidence type="ECO:0000256" key="4">
    <source>
        <dbReference type="ARBA" id="ARBA00022679"/>
    </source>
</evidence>
<protein>
    <recommendedName>
        <fullName evidence="2">histidine kinase</fullName>
        <ecNumber evidence="2">2.7.13.3</ecNumber>
    </recommendedName>
</protein>
<comment type="catalytic activity">
    <reaction evidence="1">
        <text>ATP + protein L-histidine = ADP + protein N-phospho-L-histidine.</text>
        <dbReference type="EC" id="2.7.13.3"/>
    </reaction>
</comment>
<feature type="region of interest" description="Disordered" evidence="6">
    <location>
        <begin position="364"/>
        <end position="386"/>
    </location>
</feature>
<evidence type="ECO:0000256" key="1">
    <source>
        <dbReference type="ARBA" id="ARBA00000085"/>
    </source>
</evidence>
<dbReference type="InterPro" id="IPR036097">
    <property type="entry name" value="HisK_dim/P_sf"/>
</dbReference>
<dbReference type="EC" id="2.7.13.3" evidence="2"/>
<evidence type="ECO:0000259" key="7">
    <source>
        <dbReference type="PROSITE" id="PS50109"/>
    </source>
</evidence>
<feature type="domain" description="Histidine kinase" evidence="7">
    <location>
        <begin position="154"/>
        <end position="367"/>
    </location>
</feature>
<dbReference type="AlphaFoldDB" id="A0A956SF23"/>
<dbReference type="SUPFAM" id="SSF55874">
    <property type="entry name" value="ATPase domain of HSP90 chaperone/DNA topoisomerase II/histidine kinase"/>
    <property type="match status" value="1"/>
</dbReference>
<dbReference type="InterPro" id="IPR036890">
    <property type="entry name" value="HATPase_C_sf"/>
</dbReference>
<dbReference type="Pfam" id="PF02518">
    <property type="entry name" value="HATPase_c"/>
    <property type="match status" value="1"/>
</dbReference>
<keyword evidence="5" id="KW-0418">Kinase</keyword>
<dbReference type="SUPFAM" id="SSF55785">
    <property type="entry name" value="PYP-like sensor domain (PAS domain)"/>
    <property type="match status" value="1"/>
</dbReference>
<evidence type="ECO:0000259" key="9">
    <source>
        <dbReference type="PROSITE" id="PS50113"/>
    </source>
</evidence>
<evidence type="ECO:0000256" key="3">
    <source>
        <dbReference type="ARBA" id="ARBA00022553"/>
    </source>
</evidence>
<dbReference type="GO" id="GO:0006355">
    <property type="term" value="P:regulation of DNA-templated transcription"/>
    <property type="evidence" value="ECO:0007669"/>
    <property type="project" value="InterPro"/>
</dbReference>
<evidence type="ECO:0000256" key="2">
    <source>
        <dbReference type="ARBA" id="ARBA00012438"/>
    </source>
</evidence>
<evidence type="ECO:0000313" key="10">
    <source>
        <dbReference type="EMBL" id="MCA9758061.1"/>
    </source>
</evidence>
<feature type="domain" description="PAS" evidence="8">
    <location>
        <begin position="9"/>
        <end position="52"/>
    </location>
</feature>
<dbReference type="PROSITE" id="PS50109">
    <property type="entry name" value="HIS_KIN"/>
    <property type="match status" value="1"/>
</dbReference>
<dbReference type="InterPro" id="IPR004358">
    <property type="entry name" value="Sig_transdc_His_kin-like_C"/>
</dbReference>
<dbReference type="InterPro" id="IPR003661">
    <property type="entry name" value="HisK_dim/P_dom"/>
</dbReference>
<feature type="domain" description="PAC" evidence="9">
    <location>
        <begin position="86"/>
        <end position="136"/>
    </location>
</feature>
<keyword evidence="3" id="KW-0597">Phosphoprotein</keyword>
<dbReference type="InterPro" id="IPR005467">
    <property type="entry name" value="His_kinase_dom"/>
</dbReference>
<accession>A0A956SF23</accession>